<evidence type="ECO:0008006" key="3">
    <source>
        <dbReference type="Google" id="ProtNLM"/>
    </source>
</evidence>
<organism evidence="1 2">
    <name type="scientific">Rubripirellula reticaptiva</name>
    <dbReference type="NCBI Taxonomy" id="2528013"/>
    <lineage>
        <taxon>Bacteria</taxon>
        <taxon>Pseudomonadati</taxon>
        <taxon>Planctomycetota</taxon>
        <taxon>Planctomycetia</taxon>
        <taxon>Pirellulales</taxon>
        <taxon>Pirellulaceae</taxon>
        <taxon>Rubripirellula</taxon>
    </lineage>
</organism>
<gene>
    <name evidence="1" type="ORF">Poly59_08800</name>
</gene>
<keyword evidence="2" id="KW-1185">Reference proteome</keyword>
<dbReference type="Proteomes" id="UP000317977">
    <property type="component" value="Unassembled WGS sequence"/>
</dbReference>
<dbReference type="EMBL" id="SJPX01000001">
    <property type="protein sequence ID" value="TWU57971.1"/>
    <property type="molecule type" value="Genomic_DNA"/>
</dbReference>
<evidence type="ECO:0000313" key="1">
    <source>
        <dbReference type="EMBL" id="TWU57971.1"/>
    </source>
</evidence>
<reference evidence="1 2" key="1">
    <citation type="submission" date="2019-02" db="EMBL/GenBank/DDBJ databases">
        <title>Deep-cultivation of Planctomycetes and their phenomic and genomic characterization uncovers novel biology.</title>
        <authorList>
            <person name="Wiegand S."/>
            <person name="Jogler M."/>
            <person name="Boedeker C."/>
            <person name="Pinto D."/>
            <person name="Vollmers J."/>
            <person name="Rivas-Marin E."/>
            <person name="Kohn T."/>
            <person name="Peeters S.H."/>
            <person name="Heuer A."/>
            <person name="Rast P."/>
            <person name="Oberbeckmann S."/>
            <person name="Bunk B."/>
            <person name="Jeske O."/>
            <person name="Meyerdierks A."/>
            <person name="Storesund J.E."/>
            <person name="Kallscheuer N."/>
            <person name="Luecker S."/>
            <person name="Lage O.M."/>
            <person name="Pohl T."/>
            <person name="Merkel B.J."/>
            <person name="Hornburger P."/>
            <person name="Mueller R.-W."/>
            <person name="Bruemmer F."/>
            <person name="Labrenz M."/>
            <person name="Spormann A.M."/>
            <person name="Op Den Camp H."/>
            <person name="Overmann J."/>
            <person name="Amann R."/>
            <person name="Jetten M.S.M."/>
            <person name="Mascher T."/>
            <person name="Medema M.H."/>
            <person name="Devos D.P."/>
            <person name="Kaster A.-K."/>
            <person name="Ovreas L."/>
            <person name="Rohde M."/>
            <person name="Galperin M.Y."/>
            <person name="Jogler C."/>
        </authorList>
    </citation>
    <scope>NUCLEOTIDE SEQUENCE [LARGE SCALE GENOMIC DNA]</scope>
    <source>
        <strain evidence="1 2">Poly59</strain>
    </source>
</reference>
<dbReference type="AlphaFoldDB" id="A0A5C6FEG6"/>
<name>A0A5C6FEG6_9BACT</name>
<proteinExistence type="predicted"/>
<comment type="caution">
    <text evidence="1">The sequence shown here is derived from an EMBL/GenBank/DDBJ whole genome shotgun (WGS) entry which is preliminary data.</text>
</comment>
<sequence>MKTVVVKSRHPRKVATLSNVAPTGSLLTQNILSVSLALLSVAIAAGITRGDGEETGSHLNNESDQTEQRLALCDGRSIVSLGVARPGDKLSAAIRLNNEKESTQRITGATVSCGCLKVVPGRRVVLARSSTLLKVYTEAGKRTGRHEQTVTLNGVDDRKESFVKQIVFYYDIVGDFQLSVPSNRWMIDRSSSQAPTLEFVLRGFRETDLKRVDVDVNGVEVQVSRTSVAPRGDESSREVCVATLVDPSSIVSPLAITVSASYLAEGHVTESSMSERIVLINKPSVTIYPKSPRIEDGNVVVFARLLSDPVEGVRFRLRQRNAVALIGTYKKLGPRFYQVDFGK</sequence>
<dbReference type="OrthoDB" id="9885708at2"/>
<evidence type="ECO:0000313" key="2">
    <source>
        <dbReference type="Proteomes" id="UP000317977"/>
    </source>
</evidence>
<accession>A0A5C6FEG6</accession>
<protein>
    <recommendedName>
        <fullName evidence="3">DUF1573 domain-containing protein</fullName>
    </recommendedName>
</protein>